<feature type="compositionally biased region" description="Basic and acidic residues" evidence="1">
    <location>
        <begin position="187"/>
        <end position="224"/>
    </location>
</feature>
<proteinExistence type="predicted"/>
<dbReference type="EMBL" id="CP003587">
    <property type="protein sequence ID" value="AGY56448.1"/>
    <property type="molecule type" value="Genomic_DNA"/>
</dbReference>
<dbReference type="OrthoDB" id="483276at2"/>
<protein>
    <submittedName>
        <fullName evidence="3">Recombination and DNA strand exchange inhibitor protein</fullName>
    </submittedName>
</protein>
<feature type="domain" description="Putative restriction endonuclease" evidence="2">
    <location>
        <begin position="35"/>
        <end position="150"/>
    </location>
</feature>
<dbReference type="InterPro" id="IPR008538">
    <property type="entry name" value="Uma2"/>
</dbReference>
<dbReference type="eggNOG" id="COG4636">
    <property type="taxonomic scope" value="Bacteria"/>
</dbReference>
<sequence>MLLNDSITYPESDGRPMADNTEQFRWIVYLKENLEWLFAADPAVFVAGDLLWYPIEGKDKLCQAPDVLVAFGRAKGRRGSYRQWLEGNIPPQVVIEVISPGNTIPEMTRKFQFYERYGVEEYYLYDPDRGSLDGFIRQDEGLVPLETVEGWVSPRLGIHFLLTGGGELQILRPDGQPFESFQVLAERAEQERQRAEQERQRAEQERQRAEQERQRAERLAERLRQLGIDPDSPGE</sequence>
<dbReference type="InterPro" id="IPR011335">
    <property type="entry name" value="Restrct_endonuc-II-like"/>
</dbReference>
<feature type="region of interest" description="Disordered" evidence="1">
    <location>
        <begin position="187"/>
        <end position="235"/>
    </location>
</feature>
<dbReference type="PATRIC" id="fig|1183438.3.peg.202"/>
<dbReference type="AlphaFoldDB" id="U5QC98"/>
<dbReference type="Gene3D" id="3.90.1570.10">
    <property type="entry name" value="tt1808, chain A"/>
    <property type="match status" value="1"/>
</dbReference>
<dbReference type="STRING" id="1183438.GKIL_0201"/>
<evidence type="ECO:0000256" key="1">
    <source>
        <dbReference type="SAM" id="MobiDB-lite"/>
    </source>
</evidence>
<organism evidence="3 4">
    <name type="scientific">Gloeobacter kilaueensis (strain ATCC BAA-2537 / CCAP 1431/1 / ULC 316 / JS1)</name>
    <dbReference type="NCBI Taxonomy" id="1183438"/>
    <lineage>
        <taxon>Bacteria</taxon>
        <taxon>Bacillati</taxon>
        <taxon>Cyanobacteriota</taxon>
        <taxon>Cyanophyceae</taxon>
        <taxon>Gloeobacterales</taxon>
        <taxon>Gloeobacteraceae</taxon>
        <taxon>Gloeobacter</taxon>
    </lineage>
</organism>
<evidence type="ECO:0000313" key="3">
    <source>
        <dbReference type="EMBL" id="AGY56448.1"/>
    </source>
</evidence>
<accession>U5QC98</accession>
<dbReference type="KEGG" id="glj:GKIL_0201"/>
<dbReference type="Proteomes" id="UP000017396">
    <property type="component" value="Chromosome"/>
</dbReference>
<reference evidence="3 4" key="1">
    <citation type="journal article" date="2013" name="PLoS ONE">
        <title>Cultivation and Complete Genome Sequencing of Gloeobacter kilaueensis sp. nov., from a Lava Cave in Kilauea Caldera, Hawai'i.</title>
        <authorList>
            <person name="Saw J.H."/>
            <person name="Schatz M."/>
            <person name="Brown M.V."/>
            <person name="Kunkel D.D."/>
            <person name="Foster J.S."/>
            <person name="Shick H."/>
            <person name="Christensen S."/>
            <person name="Hou S."/>
            <person name="Wan X."/>
            <person name="Donachie S.P."/>
        </authorList>
    </citation>
    <scope>NUCLEOTIDE SEQUENCE [LARGE SCALE GENOMIC DNA]</scope>
    <source>
        <strain evidence="4">JS</strain>
    </source>
</reference>
<dbReference type="CDD" id="cd06260">
    <property type="entry name" value="DUF820-like"/>
    <property type="match status" value="1"/>
</dbReference>
<dbReference type="PANTHER" id="PTHR33352:SF2">
    <property type="entry name" value="SLL0995 PROTEIN"/>
    <property type="match status" value="1"/>
</dbReference>
<dbReference type="InterPro" id="IPR012296">
    <property type="entry name" value="Nuclease_put_TT1808"/>
</dbReference>
<gene>
    <name evidence="3" type="ORF">GKIL_0201</name>
</gene>
<evidence type="ECO:0000313" key="4">
    <source>
        <dbReference type="Proteomes" id="UP000017396"/>
    </source>
</evidence>
<evidence type="ECO:0000259" key="2">
    <source>
        <dbReference type="Pfam" id="PF05685"/>
    </source>
</evidence>
<dbReference type="Pfam" id="PF05685">
    <property type="entry name" value="Uma2"/>
    <property type="match status" value="1"/>
</dbReference>
<dbReference type="PANTHER" id="PTHR33352">
    <property type="entry name" value="SLR1095 PROTEIN"/>
    <property type="match status" value="1"/>
</dbReference>
<dbReference type="HOGENOM" id="CLU_075279_0_0_3"/>
<dbReference type="SUPFAM" id="SSF52980">
    <property type="entry name" value="Restriction endonuclease-like"/>
    <property type="match status" value="1"/>
</dbReference>
<keyword evidence="4" id="KW-1185">Reference proteome</keyword>
<name>U5QC98_GLOK1</name>